<organism evidence="9 10">
    <name type="scientific">Cystobacter fuscus (strain ATCC 25194 / DSM 2262 / NBRC 100088 / M29)</name>
    <dbReference type="NCBI Taxonomy" id="1242864"/>
    <lineage>
        <taxon>Bacteria</taxon>
        <taxon>Pseudomonadati</taxon>
        <taxon>Myxococcota</taxon>
        <taxon>Myxococcia</taxon>
        <taxon>Myxococcales</taxon>
        <taxon>Cystobacterineae</taxon>
        <taxon>Archangiaceae</taxon>
        <taxon>Cystobacter</taxon>
    </lineage>
</organism>
<evidence type="ECO:0000256" key="4">
    <source>
        <dbReference type="ARBA" id="ARBA00022777"/>
    </source>
</evidence>
<dbReference type="EC" id="2.7.13.3" evidence="2"/>
<dbReference type="PROSITE" id="PS50112">
    <property type="entry name" value="PAS"/>
    <property type="match status" value="1"/>
</dbReference>
<name>S9P1Y2_CYSF2</name>
<dbReference type="InterPro" id="IPR003594">
    <property type="entry name" value="HATPase_dom"/>
</dbReference>
<dbReference type="EMBL" id="ANAH02000024">
    <property type="protein sequence ID" value="EPX58480.1"/>
    <property type="molecule type" value="Genomic_DNA"/>
</dbReference>
<dbReference type="GO" id="GO:0007234">
    <property type="term" value="P:osmosensory signaling via phosphorelay pathway"/>
    <property type="evidence" value="ECO:0007669"/>
    <property type="project" value="TreeGrafter"/>
</dbReference>
<dbReference type="GO" id="GO:0016020">
    <property type="term" value="C:membrane"/>
    <property type="evidence" value="ECO:0007669"/>
    <property type="project" value="UniProtKB-SubCell"/>
</dbReference>
<dbReference type="InterPro" id="IPR035965">
    <property type="entry name" value="PAS-like_dom_sf"/>
</dbReference>
<dbReference type="SMART" id="SM00091">
    <property type="entry name" value="PAS"/>
    <property type="match status" value="1"/>
</dbReference>
<dbReference type="Pfam" id="PF13426">
    <property type="entry name" value="PAS_9"/>
    <property type="match status" value="1"/>
</dbReference>
<dbReference type="eggNOG" id="COG4251">
    <property type="taxonomic scope" value="Bacteria"/>
</dbReference>
<evidence type="ECO:0000256" key="2">
    <source>
        <dbReference type="ARBA" id="ARBA00012438"/>
    </source>
</evidence>
<dbReference type="Gene3D" id="3.30.565.10">
    <property type="entry name" value="Histidine kinase-like ATPase, C-terminal domain"/>
    <property type="match status" value="1"/>
</dbReference>
<dbReference type="AlphaFoldDB" id="S9P1Y2"/>
<evidence type="ECO:0000256" key="1">
    <source>
        <dbReference type="ARBA" id="ARBA00000085"/>
    </source>
</evidence>
<dbReference type="PROSITE" id="PS50109">
    <property type="entry name" value="HIS_KIN"/>
    <property type="match status" value="1"/>
</dbReference>
<evidence type="ECO:0000256" key="6">
    <source>
        <dbReference type="SAM" id="Coils"/>
    </source>
</evidence>
<dbReference type="Proteomes" id="UP000011682">
    <property type="component" value="Unassembled WGS sequence"/>
</dbReference>
<evidence type="ECO:0000259" key="7">
    <source>
        <dbReference type="PROSITE" id="PS50109"/>
    </source>
</evidence>
<keyword evidence="4 9" id="KW-0418">Kinase</keyword>
<dbReference type="PANTHER" id="PTHR42878:SF15">
    <property type="entry name" value="BACTERIOPHYTOCHROME"/>
    <property type="match status" value="1"/>
</dbReference>
<proteinExistence type="predicted"/>
<dbReference type="Gene3D" id="3.30.450.20">
    <property type="entry name" value="PAS domain"/>
    <property type="match status" value="1"/>
</dbReference>
<evidence type="ECO:0000256" key="5">
    <source>
        <dbReference type="ARBA" id="ARBA00023136"/>
    </source>
</evidence>
<keyword evidence="5" id="KW-0472">Membrane</keyword>
<evidence type="ECO:0000313" key="9">
    <source>
        <dbReference type="EMBL" id="EPX58480.1"/>
    </source>
</evidence>
<feature type="domain" description="Histidine kinase" evidence="7">
    <location>
        <begin position="181"/>
        <end position="407"/>
    </location>
</feature>
<dbReference type="GO" id="GO:0004673">
    <property type="term" value="F:protein histidine kinase activity"/>
    <property type="evidence" value="ECO:0007669"/>
    <property type="project" value="UniProtKB-EC"/>
</dbReference>
<dbReference type="InterPro" id="IPR004358">
    <property type="entry name" value="Sig_transdc_His_kin-like_C"/>
</dbReference>
<dbReference type="NCBIfam" id="TIGR00229">
    <property type="entry name" value="sensory_box"/>
    <property type="match status" value="1"/>
</dbReference>
<dbReference type="SMART" id="SM00387">
    <property type="entry name" value="HATPase_c"/>
    <property type="match status" value="1"/>
</dbReference>
<dbReference type="GO" id="GO:0030295">
    <property type="term" value="F:protein kinase activator activity"/>
    <property type="evidence" value="ECO:0007669"/>
    <property type="project" value="TreeGrafter"/>
</dbReference>
<feature type="coiled-coil region" evidence="6">
    <location>
        <begin position="151"/>
        <end position="185"/>
    </location>
</feature>
<evidence type="ECO:0000256" key="3">
    <source>
        <dbReference type="ARBA" id="ARBA00022679"/>
    </source>
</evidence>
<dbReference type="InterPro" id="IPR050351">
    <property type="entry name" value="BphY/WalK/GraS-like"/>
</dbReference>
<evidence type="ECO:0000313" key="10">
    <source>
        <dbReference type="Proteomes" id="UP000011682"/>
    </source>
</evidence>
<protein>
    <recommendedName>
        <fullName evidence="2">histidine kinase</fullName>
        <ecNumber evidence="2">2.7.13.3</ecNumber>
    </recommendedName>
</protein>
<dbReference type="InterPro" id="IPR000014">
    <property type="entry name" value="PAS"/>
</dbReference>
<keyword evidence="3" id="KW-0808">Transferase</keyword>
<dbReference type="SUPFAM" id="SSF55785">
    <property type="entry name" value="PYP-like sensor domain (PAS domain)"/>
    <property type="match status" value="1"/>
</dbReference>
<keyword evidence="6" id="KW-0175">Coiled coil</keyword>
<dbReference type="CDD" id="cd00130">
    <property type="entry name" value="PAS"/>
    <property type="match status" value="1"/>
</dbReference>
<dbReference type="Pfam" id="PF02518">
    <property type="entry name" value="HATPase_c"/>
    <property type="match status" value="1"/>
</dbReference>
<comment type="caution">
    <text evidence="9">The sequence shown here is derived from an EMBL/GenBank/DDBJ whole genome shotgun (WGS) entry which is preliminary data.</text>
</comment>
<evidence type="ECO:0000259" key="8">
    <source>
        <dbReference type="PROSITE" id="PS50112"/>
    </source>
</evidence>
<dbReference type="GO" id="GO:0000156">
    <property type="term" value="F:phosphorelay response regulator activity"/>
    <property type="evidence" value="ECO:0007669"/>
    <property type="project" value="TreeGrafter"/>
</dbReference>
<comment type="catalytic activity">
    <reaction evidence="1">
        <text>ATP + protein L-histidine = ADP + protein N-phospho-L-histidine.</text>
        <dbReference type="EC" id="2.7.13.3"/>
    </reaction>
</comment>
<dbReference type="InterPro" id="IPR005467">
    <property type="entry name" value="His_kinase_dom"/>
</dbReference>
<sequence length="413" mass="46404">MLGVKPMPTFPMEELLRCAPCGLFSYNGDGALVAVNDTVLDLLGYTRDELLGRPMTQLLSLAGRMFCETHVFPLLRMQGRADEIQIPLRSKGGESIPVLLNAVRKDHEDGVLHHCAFMSVRERGKYEDELIKSKRKAEEALRGNDALNRAQQAVEVHARDLDQKISQLEQRNQELTRVSTALAQDLRQPARQLAMFACLFTREDREGLSVTGQHSLERIKTVSVKMEQLVMGLHQFMALDVLDEPIEDVDLLEILGSARHRVLEMGGPPTLALRCDPLPVIQGRRRQLMLLFFHLLDNAAKFRKPRGEARLDIGCQLIQHNSFRSMKDKYHYTDFARITFTDNGIGFDSLHRGHVFEVLRKMNPDTPGIGVGLAICRKVVENHNGSISVESEPGRGTQFTILLPLKQQSSAPG</sequence>
<reference evidence="9" key="1">
    <citation type="submission" date="2013-05" db="EMBL/GenBank/DDBJ databases">
        <title>Genome assembly of Cystobacter fuscus DSM 2262.</title>
        <authorList>
            <person name="Sharma G."/>
            <person name="Khatri I."/>
            <person name="Kaur C."/>
            <person name="Mayilraj S."/>
            <person name="Subramanian S."/>
        </authorList>
    </citation>
    <scope>NUCLEOTIDE SEQUENCE [LARGE SCALE GENOMIC DNA]</scope>
    <source>
        <strain evidence="9">DSM 2262</strain>
    </source>
</reference>
<dbReference type="SUPFAM" id="SSF55874">
    <property type="entry name" value="ATPase domain of HSP90 chaperone/DNA topoisomerase II/histidine kinase"/>
    <property type="match status" value="1"/>
</dbReference>
<dbReference type="Gene3D" id="1.10.287.130">
    <property type="match status" value="1"/>
</dbReference>
<feature type="domain" description="PAS" evidence="8">
    <location>
        <begin position="12"/>
        <end position="53"/>
    </location>
</feature>
<dbReference type="InterPro" id="IPR036890">
    <property type="entry name" value="HATPase_C_sf"/>
</dbReference>
<dbReference type="PRINTS" id="PR00344">
    <property type="entry name" value="BCTRLSENSOR"/>
</dbReference>
<gene>
    <name evidence="9" type="ORF">D187_003952</name>
</gene>
<accession>S9P1Y2</accession>
<keyword evidence="10" id="KW-1185">Reference proteome</keyword>
<dbReference type="PANTHER" id="PTHR42878">
    <property type="entry name" value="TWO-COMPONENT HISTIDINE KINASE"/>
    <property type="match status" value="1"/>
</dbReference>